<dbReference type="InParanoid" id="G0NGR2"/>
<dbReference type="InterPro" id="IPR053222">
    <property type="entry name" value="Zygotic_Embryogenesis-Asso"/>
</dbReference>
<dbReference type="PANTHER" id="PTHR22899:SF0">
    <property type="entry name" value="F-BOX ASSOCIATED DOMAIN-CONTAINING PROTEIN-RELATED"/>
    <property type="match status" value="1"/>
</dbReference>
<organism evidence="3">
    <name type="scientific">Caenorhabditis brenneri</name>
    <name type="common">Nematode worm</name>
    <dbReference type="NCBI Taxonomy" id="135651"/>
    <lineage>
        <taxon>Eukaryota</taxon>
        <taxon>Metazoa</taxon>
        <taxon>Ecdysozoa</taxon>
        <taxon>Nematoda</taxon>
        <taxon>Chromadorea</taxon>
        <taxon>Rhabditida</taxon>
        <taxon>Rhabditina</taxon>
        <taxon>Rhabditomorpha</taxon>
        <taxon>Rhabditoidea</taxon>
        <taxon>Rhabditidae</taxon>
        <taxon>Peloderinae</taxon>
        <taxon>Caenorhabditis</taxon>
    </lineage>
</organism>
<evidence type="ECO:0000313" key="2">
    <source>
        <dbReference type="EMBL" id="EGT60186.1"/>
    </source>
</evidence>
<dbReference type="EMBL" id="GL379882">
    <property type="protein sequence ID" value="EGT60186.1"/>
    <property type="molecule type" value="Genomic_DNA"/>
</dbReference>
<evidence type="ECO:0000313" key="3">
    <source>
        <dbReference type="Proteomes" id="UP000008068"/>
    </source>
</evidence>
<accession>G0NGR2</accession>
<keyword evidence="3" id="KW-1185">Reference proteome</keyword>
<dbReference type="PANTHER" id="PTHR22899">
    <property type="entry name" value="CYCLIN-RELATED F-BOX FAMILY"/>
    <property type="match status" value="1"/>
</dbReference>
<protein>
    <recommendedName>
        <fullName evidence="1">F-box domain-containing protein</fullName>
    </recommendedName>
</protein>
<proteinExistence type="predicted"/>
<dbReference type="HOGENOM" id="CLU_1511937_0_0_1"/>
<dbReference type="Proteomes" id="UP000008068">
    <property type="component" value="Unassembled WGS sequence"/>
</dbReference>
<sequence length="178" mass="20914">MSFPLHKLPMNAALHVLRRMVIHDQLTYSLCSKNTKRMVKSLGLRATTIQIIICSFIEIDISFNSSNSICFSSYFDHGYYFPDEEFRIPWDIEVCAWNDCKKKTEWEWFSANIGIREYLHHFIDVLQHPRIDELFFNNEDVHAGFIVPVQKVLKGLQILELGLNEQNIHEESVESLYC</sequence>
<evidence type="ECO:0000259" key="1">
    <source>
        <dbReference type="PROSITE" id="PS50181"/>
    </source>
</evidence>
<dbReference type="InterPro" id="IPR001810">
    <property type="entry name" value="F-box_dom"/>
</dbReference>
<feature type="domain" description="F-box" evidence="1">
    <location>
        <begin position="2"/>
        <end position="52"/>
    </location>
</feature>
<dbReference type="OMA" id="EQNIHEE"/>
<name>G0NGR2_CAEBE</name>
<reference evidence="3" key="1">
    <citation type="submission" date="2011-07" db="EMBL/GenBank/DDBJ databases">
        <authorList>
            <consortium name="Caenorhabditis brenneri Sequencing and Analysis Consortium"/>
            <person name="Wilson R.K."/>
        </authorList>
    </citation>
    <scope>NUCLEOTIDE SEQUENCE [LARGE SCALE GENOMIC DNA]</scope>
    <source>
        <strain evidence="3">PB2801</strain>
    </source>
</reference>
<dbReference type="Pfam" id="PF00646">
    <property type="entry name" value="F-box"/>
    <property type="match status" value="1"/>
</dbReference>
<dbReference type="AlphaFoldDB" id="G0NGR2"/>
<dbReference type="PROSITE" id="PS50181">
    <property type="entry name" value="FBOX"/>
    <property type="match status" value="1"/>
</dbReference>
<gene>
    <name evidence="2" type="ORF">CAEBREN_15650</name>
</gene>